<evidence type="ECO:0000313" key="8">
    <source>
        <dbReference type="Proteomes" id="UP000046155"/>
    </source>
</evidence>
<dbReference type="PANTHER" id="PTHR34857:SF2">
    <property type="entry name" value="SLL0384 PROTEIN"/>
    <property type="match status" value="1"/>
</dbReference>
<feature type="transmembrane region" description="Helical" evidence="6">
    <location>
        <begin position="69"/>
        <end position="92"/>
    </location>
</feature>
<accession>A0A0B7MK48</accession>
<comment type="subcellular location">
    <subcellularLocation>
        <location evidence="1">Membrane</location>
        <topology evidence="1">Multi-pass membrane protein</topology>
    </subcellularLocation>
</comment>
<dbReference type="CDD" id="cd16914">
    <property type="entry name" value="EcfT"/>
    <property type="match status" value="1"/>
</dbReference>
<dbReference type="EMBL" id="CDRZ01000288">
    <property type="protein sequence ID" value="CEO90410.1"/>
    <property type="molecule type" value="Genomic_DNA"/>
</dbReference>
<name>A0A0B7MK48_9FIRM</name>
<evidence type="ECO:0000313" key="7">
    <source>
        <dbReference type="EMBL" id="CEO90410.1"/>
    </source>
</evidence>
<keyword evidence="8" id="KW-1185">Reference proteome</keyword>
<organism evidence="7 8">
    <name type="scientific">Syntrophaceticus schinkii</name>
    <dbReference type="NCBI Taxonomy" id="499207"/>
    <lineage>
        <taxon>Bacteria</taxon>
        <taxon>Bacillati</taxon>
        <taxon>Bacillota</taxon>
        <taxon>Clostridia</taxon>
        <taxon>Thermoanaerobacterales</taxon>
        <taxon>Thermoanaerobacterales Family III. Incertae Sedis</taxon>
        <taxon>Syntrophaceticus</taxon>
    </lineage>
</organism>
<keyword evidence="4 6" id="KW-1133">Transmembrane helix</keyword>
<gene>
    <name evidence="7" type="ORF">SSCH_870010</name>
</gene>
<sequence>MQRARRSRNFELGKTIWSGRTLSTIGGLVGVLFIRSYERGERVYYSMMSRGFRGEIQLLSDLQVETRDIIWGTVIVLLGVVILLIDQGGWGWPLAWR</sequence>
<evidence type="ECO:0000256" key="1">
    <source>
        <dbReference type="ARBA" id="ARBA00004141"/>
    </source>
</evidence>
<dbReference type="OrthoDB" id="8585740at2"/>
<evidence type="ECO:0000256" key="6">
    <source>
        <dbReference type="SAM" id="Phobius"/>
    </source>
</evidence>
<keyword evidence="3 6" id="KW-0812">Transmembrane</keyword>
<dbReference type="Pfam" id="PF02361">
    <property type="entry name" value="CbiQ"/>
    <property type="match status" value="1"/>
</dbReference>
<dbReference type="InterPro" id="IPR003339">
    <property type="entry name" value="ABC/ECF_trnsptr_transmembrane"/>
</dbReference>
<reference evidence="8" key="1">
    <citation type="submission" date="2015-01" db="EMBL/GenBank/DDBJ databases">
        <authorList>
            <person name="Manzoor Shahid"/>
            <person name="Zubair Saima"/>
        </authorList>
    </citation>
    <scope>NUCLEOTIDE SEQUENCE [LARGE SCALE GENOMIC DNA]</scope>
    <source>
        <strain evidence="8">Sp3</strain>
    </source>
</reference>
<protein>
    <submittedName>
        <fullName evidence="7">Cobalt ABC transporter, inner membrane subunit CbiQ</fullName>
    </submittedName>
</protein>
<proteinExistence type="predicted"/>
<dbReference type="Proteomes" id="UP000046155">
    <property type="component" value="Unassembled WGS sequence"/>
</dbReference>
<keyword evidence="2" id="KW-1003">Cell membrane</keyword>
<evidence type="ECO:0000256" key="2">
    <source>
        <dbReference type="ARBA" id="ARBA00022475"/>
    </source>
</evidence>
<evidence type="ECO:0000256" key="5">
    <source>
        <dbReference type="ARBA" id="ARBA00023136"/>
    </source>
</evidence>
<keyword evidence="5 6" id="KW-0472">Membrane</keyword>
<dbReference type="InterPro" id="IPR051611">
    <property type="entry name" value="ECF_transporter_component"/>
</dbReference>
<evidence type="ECO:0000256" key="3">
    <source>
        <dbReference type="ARBA" id="ARBA00022692"/>
    </source>
</evidence>
<dbReference type="GO" id="GO:0005886">
    <property type="term" value="C:plasma membrane"/>
    <property type="evidence" value="ECO:0007669"/>
    <property type="project" value="UniProtKB-ARBA"/>
</dbReference>
<evidence type="ECO:0000256" key="4">
    <source>
        <dbReference type="ARBA" id="ARBA00022989"/>
    </source>
</evidence>
<dbReference type="PANTHER" id="PTHR34857">
    <property type="entry name" value="SLL0384 PROTEIN"/>
    <property type="match status" value="1"/>
</dbReference>
<dbReference type="AlphaFoldDB" id="A0A0B7MK48"/>